<keyword evidence="8" id="KW-1185">Reference proteome</keyword>
<feature type="transmembrane region" description="Helical" evidence="6">
    <location>
        <begin position="182"/>
        <end position="203"/>
    </location>
</feature>
<dbReference type="InterPro" id="IPR007014">
    <property type="entry name" value="FUN14"/>
</dbReference>
<evidence type="ECO:0000256" key="6">
    <source>
        <dbReference type="SAM" id="Phobius"/>
    </source>
</evidence>
<proteinExistence type="inferred from homology"/>
<dbReference type="EMBL" id="JAABOA010000256">
    <property type="protein sequence ID" value="KAF9585092.1"/>
    <property type="molecule type" value="Genomic_DNA"/>
</dbReference>
<evidence type="ECO:0000313" key="8">
    <source>
        <dbReference type="Proteomes" id="UP000780801"/>
    </source>
</evidence>
<evidence type="ECO:0000313" key="7">
    <source>
        <dbReference type="EMBL" id="KAF9585092.1"/>
    </source>
</evidence>
<comment type="subcellular location">
    <subcellularLocation>
        <location evidence="1">Membrane</location>
    </subcellularLocation>
</comment>
<reference evidence="7" key="1">
    <citation type="journal article" date="2020" name="Fungal Divers.">
        <title>Resolving the Mortierellaceae phylogeny through synthesis of multi-gene phylogenetics and phylogenomics.</title>
        <authorList>
            <person name="Vandepol N."/>
            <person name="Liber J."/>
            <person name="Desiro A."/>
            <person name="Na H."/>
            <person name="Kennedy M."/>
            <person name="Barry K."/>
            <person name="Grigoriev I.V."/>
            <person name="Miller A.N."/>
            <person name="O'Donnell K."/>
            <person name="Stajich J.E."/>
            <person name="Bonito G."/>
        </authorList>
    </citation>
    <scope>NUCLEOTIDE SEQUENCE</scope>
    <source>
        <strain evidence="7">KOD1015</strain>
    </source>
</reference>
<evidence type="ECO:0008006" key="9">
    <source>
        <dbReference type="Google" id="ProtNLM"/>
    </source>
</evidence>
<protein>
    <recommendedName>
        <fullName evidence="9">FUN14 family protein</fullName>
    </recommendedName>
</protein>
<dbReference type="AlphaFoldDB" id="A0A9P6G103"/>
<comment type="caution">
    <text evidence="7">The sequence shown here is derived from an EMBL/GenBank/DDBJ whole genome shotgun (WGS) entry which is preliminary data.</text>
</comment>
<gene>
    <name evidence="7" type="ORF">BGW38_003935</name>
</gene>
<dbReference type="PANTHER" id="PTHR21346:SF10">
    <property type="entry name" value="TRANSMEMBRANE PROTEIN"/>
    <property type="match status" value="1"/>
</dbReference>
<dbReference type="PANTHER" id="PTHR21346">
    <property type="entry name" value="FUN14 DOMAIN CONTAINING"/>
    <property type="match status" value="1"/>
</dbReference>
<keyword evidence="4 6" id="KW-1133">Transmembrane helix</keyword>
<evidence type="ECO:0000256" key="4">
    <source>
        <dbReference type="ARBA" id="ARBA00022989"/>
    </source>
</evidence>
<name>A0A9P6G103_9FUNG</name>
<evidence type="ECO:0000256" key="3">
    <source>
        <dbReference type="ARBA" id="ARBA00022692"/>
    </source>
</evidence>
<dbReference type="Proteomes" id="UP000780801">
    <property type="component" value="Unassembled WGS sequence"/>
</dbReference>
<organism evidence="7 8">
    <name type="scientific">Lunasporangiospora selenospora</name>
    <dbReference type="NCBI Taxonomy" id="979761"/>
    <lineage>
        <taxon>Eukaryota</taxon>
        <taxon>Fungi</taxon>
        <taxon>Fungi incertae sedis</taxon>
        <taxon>Mucoromycota</taxon>
        <taxon>Mortierellomycotina</taxon>
        <taxon>Mortierellomycetes</taxon>
        <taxon>Mortierellales</taxon>
        <taxon>Mortierellaceae</taxon>
        <taxon>Lunasporangiospora</taxon>
    </lineage>
</organism>
<dbReference type="OrthoDB" id="163794at2759"/>
<dbReference type="Pfam" id="PF04930">
    <property type="entry name" value="FUN14"/>
    <property type="match status" value="1"/>
</dbReference>
<comment type="similarity">
    <text evidence="2">Belongs to the FUN14 family.</text>
</comment>
<evidence type="ECO:0000256" key="5">
    <source>
        <dbReference type="ARBA" id="ARBA00023136"/>
    </source>
</evidence>
<keyword evidence="5 6" id="KW-0472">Membrane</keyword>
<sequence>MQRATPLLRPVAAMLHVGGTASVLPHHFARTAFGKIPTPAFTNTHFSRGFASDAIRHQKPLHRLSEIRTAFVTRPVKTTLSGFGPGAGEAGAQGLGTRWSWMIGTTAATTTVLGPLVLSQSTGFSARPSVVYCAAATADTRYAENFKVENPEKEPLINTKELTFGAAMGLCSGFLFNKLGKMVMLVVGMAFVSLQLLVNAGYIQVNWVKIEHKFKEKFDVDRDGKVTVRDARHAFRGLIGILTTNFQFKSTFAGGFILGFRYG</sequence>
<accession>A0A9P6G103</accession>
<evidence type="ECO:0000256" key="1">
    <source>
        <dbReference type="ARBA" id="ARBA00004370"/>
    </source>
</evidence>
<dbReference type="GO" id="GO:0016020">
    <property type="term" value="C:membrane"/>
    <property type="evidence" value="ECO:0007669"/>
    <property type="project" value="UniProtKB-SubCell"/>
</dbReference>
<keyword evidence="3 6" id="KW-0812">Transmembrane</keyword>
<evidence type="ECO:0000256" key="2">
    <source>
        <dbReference type="ARBA" id="ARBA00009160"/>
    </source>
</evidence>